<proteinExistence type="predicted"/>
<evidence type="ECO:0000313" key="3">
    <source>
        <dbReference type="Proteomes" id="UP000018208"/>
    </source>
</evidence>
<dbReference type="AlphaFoldDB" id="V6LSI1"/>
<keyword evidence="3" id="KW-1185">Reference proteome</keyword>
<accession>V6LSI1</accession>
<dbReference type="VEuPathDB" id="GiardiaDB:SS50377_23050"/>
<organism evidence="1">
    <name type="scientific">Spironucleus salmonicida</name>
    <dbReference type="NCBI Taxonomy" id="348837"/>
    <lineage>
        <taxon>Eukaryota</taxon>
        <taxon>Metamonada</taxon>
        <taxon>Diplomonadida</taxon>
        <taxon>Hexamitidae</taxon>
        <taxon>Hexamitinae</taxon>
        <taxon>Spironucleus</taxon>
    </lineage>
</organism>
<dbReference type="EMBL" id="KI546038">
    <property type="protein sequence ID" value="EST47627.1"/>
    <property type="molecule type" value="Genomic_DNA"/>
</dbReference>
<evidence type="ECO:0000313" key="1">
    <source>
        <dbReference type="EMBL" id="EST47627.1"/>
    </source>
</evidence>
<gene>
    <name evidence="1" type="ORF">SS50377_12321</name>
    <name evidence="2" type="ORF">SS50377_23050</name>
</gene>
<reference evidence="2" key="2">
    <citation type="submission" date="2020-12" db="EMBL/GenBank/DDBJ databases">
        <title>New Spironucleus salmonicida genome in near-complete chromosomes.</title>
        <authorList>
            <person name="Xu F."/>
            <person name="Kurt Z."/>
            <person name="Jimenez-Gonzalez A."/>
            <person name="Astvaldsson A."/>
            <person name="Andersson J.O."/>
            <person name="Svard S.G."/>
        </authorList>
    </citation>
    <scope>NUCLEOTIDE SEQUENCE</scope>
    <source>
        <strain evidence="2">ATCC 50377</strain>
    </source>
</reference>
<protein>
    <submittedName>
        <fullName evidence="1">Uncharacterized protein</fullName>
    </submittedName>
</protein>
<evidence type="ECO:0000313" key="2">
    <source>
        <dbReference type="EMBL" id="KAH0575417.1"/>
    </source>
</evidence>
<dbReference type="Proteomes" id="UP000018208">
    <property type="component" value="Unassembled WGS sequence"/>
</dbReference>
<name>V6LSI1_9EUKA</name>
<reference evidence="1 2" key="1">
    <citation type="journal article" date="2014" name="PLoS Genet.">
        <title>The Genome of Spironucleus salmonicida Highlights a Fish Pathogen Adapted to Fluctuating Environments.</title>
        <authorList>
            <person name="Xu F."/>
            <person name="Jerlstrom-Hultqvist J."/>
            <person name="Einarsson E."/>
            <person name="Astvaldsson A."/>
            <person name="Svard S.G."/>
            <person name="Andersson J.O."/>
        </authorList>
    </citation>
    <scope>NUCLEOTIDE SEQUENCE</scope>
    <source>
        <strain evidence="2">ATCC 50377</strain>
    </source>
</reference>
<dbReference type="EMBL" id="AUWU02000003">
    <property type="protein sequence ID" value="KAH0575417.1"/>
    <property type="molecule type" value="Genomic_DNA"/>
</dbReference>
<sequence>MSNLTSTQLITSLHGSLSERVLNQSQQNNKQAINLIESLTININTIPKRRRIDKSQLQSLQSSLRVKDTQQEQDIYDEILSLEAEQQKLASFQDSLLIQETQKQDMHQDNIQQGFEFSCILLQELFSANVIIE</sequence>